<evidence type="ECO:0000313" key="3">
    <source>
        <dbReference type="Proteomes" id="UP000265631"/>
    </source>
</evidence>
<keyword evidence="3" id="KW-1185">Reference proteome</keyword>
<dbReference type="Proteomes" id="UP000265631">
    <property type="component" value="Unassembled WGS sequence"/>
</dbReference>
<accession>A0A395MSE9</accession>
<reference evidence="2 3" key="1">
    <citation type="journal article" date="2018" name="PLoS Pathog.">
        <title>Evolution of structural diversity of trichothecenes, a family of toxins produced by plant pathogenic and entomopathogenic fungi.</title>
        <authorList>
            <person name="Proctor R.H."/>
            <person name="McCormick S.P."/>
            <person name="Kim H.S."/>
            <person name="Cardoza R.E."/>
            <person name="Stanley A.M."/>
            <person name="Lindo L."/>
            <person name="Kelly A."/>
            <person name="Brown D.W."/>
            <person name="Lee T."/>
            <person name="Vaughan M.M."/>
            <person name="Alexander N.J."/>
            <person name="Busman M."/>
            <person name="Gutierrez S."/>
        </authorList>
    </citation>
    <scope>NUCLEOTIDE SEQUENCE [LARGE SCALE GENOMIC DNA]</scope>
    <source>
        <strain evidence="2 3">NRRL 13405</strain>
    </source>
</reference>
<dbReference type="AlphaFoldDB" id="A0A395MSE9"/>
<gene>
    <name evidence="2" type="ORF">FIE12Z_5377</name>
</gene>
<feature type="region of interest" description="Disordered" evidence="1">
    <location>
        <begin position="44"/>
        <end position="77"/>
    </location>
</feature>
<name>A0A395MSE9_9HYPO</name>
<dbReference type="SUPFAM" id="SSF48452">
    <property type="entry name" value="TPR-like"/>
    <property type="match status" value="1"/>
</dbReference>
<comment type="caution">
    <text evidence="2">The sequence shown here is derived from an EMBL/GenBank/DDBJ whole genome shotgun (WGS) entry which is preliminary data.</text>
</comment>
<dbReference type="InterPro" id="IPR011990">
    <property type="entry name" value="TPR-like_helical_dom_sf"/>
</dbReference>
<evidence type="ECO:0008006" key="4">
    <source>
        <dbReference type="Google" id="ProtNLM"/>
    </source>
</evidence>
<dbReference type="Gene3D" id="1.25.40.10">
    <property type="entry name" value="Tetratricopeptide repeat domain"/>
    <property type="match status" value="1"/>
</dbReference>
<organism evidence="2 3">
    <name type="scientific">Fusarium flagelliforme</name>
    <dbReference type="NCBI Taxonomy" id="2675880"/>
    <lineage>
        <taxon>Eukaryota</taxon>
        <taxon>Fungi</taxon>
        <taxon>Dikarya</taxon>
        <taxon>Ascomycota</taxon>
        <taxon>Pezizomycotina</taxon>
        <taxon>Sordariomycetes</taxon>
        <taxon>Hypocreomycetidae</taxon>
        <taxon>Hypocreales</taxon>
        <taxon>Nectriaceae</taxon>
        <taxon>Fusarium</taxon>
        <taxon>Fusarium incarnatum-equiseti species complex</taxon>
    </lineage>
</organism>
<dbReference type="EMBL" id="PXXK01000141">
    <property type="protein sequence ID" value="RFN50343.1"/>
    <property type="molecule type" value="Genomic_DNA"/>
</dbReference>
<evidence type="ECO:0000313" key="2">
    <source>
        <dbReference type="EMBL" id="RFN50343.1"/>
    </source>
</evidence>
<dbReference type="STRING" id="2594813.A0A395MSE9"/>
<protein>
    <recommendedName>
        <fullName evidence="4">Tetratricopeptide-like helical</fullName>
    </recommendedName>
</protein>
<proteinExistence type="predicted"/>
<sequence length="355" mass="39987">MSLASCHVKPNTVRQLLRATSSTPRTAIISTSTQNRPAITNLKCHQTRSYASPKGPRAPVRKPPPAPKPFRSGPSQIPDSSVLKVSLNAIFFARAQQRWHGAFNWRSPDEYFDYTDKYLKSLKNVDDAATVNFAEIGVPVEIAHEIGCLLFMEKEADAKGIASLMFISASAAGYDPSTITYARLLFRQDEWGKKRRFKPLEKRFMDIVSQGKDCNALAVYGEKLFMDNKFAAAAPILESALSVDDGIFEWRDMCLLYLAKSYARLGKVEEAKKTLKTLGDPDADAEVAPMLTEGGVVDKRQRLFSEGLRGREQAFRELAEIEFEKEARETDKDLKKEHHLWAMEWSKLADPNMKF</sequence>
<dbReference type="Pfam" id="PF14559">
    <property type="entry name" value="TPR_19"/>
    <property type="match status" value="1"/>
</dbReference>
<evidence type="ECO:0000256" key="1">
    <source>
        <dbReference type="SAM" id="MobiDB-lite"/>
    </source>
</evidence>